<dbReference type="Pfam" id="PF22522">
    <property type="entry name" value="DUF6998"/>
    <property type="match status" value="1"/>
</dbReference>
<name>A0AAW8U323_9ENTE</name>
<proteinExistence type="predicted"/>
<accession>A0AAW8U323</accession>
<reference evidence="2" key="1">
    <citation type="submission" date="2023-03" db="EMBL/GenBank/DDBJ databases">
        <authorList>
            <person name="Shen W."/>
            <person name="Cai J."/>
        </authorList>
    </citation>
    <scope>NUCLEOTIDE SEQUENCE</scope>
    <source>
        <strain evidence="2">P96-3</strain>
    </source>
</reference>
<gene>
    <name evidence="2" type="ORF">P7H70_01440</name>
</gene>
<feature type="domain" description="DUF6998" evidence="1">
    <location>
        <begin position="258"/>
        <end position="372"/>
    </location>
</feature>
<dbReference type="InterPro" id="IPR054267">
    <property type="entry name" value="DUF6998"/>
</dbReference>
<dbReference type="RefSeq" id="WP_311878932.1">
    <property type="nucleotide sequence ID" value="NZ_JARQBZ010000002.1"/>
</dbReference>
<dbReference type="EMBL" id="JARQBZ010000002">
    <property type="protein sequence ID" value="MDT2832702.1"/>
    <property type="molecule type" value="Genomic_DNA"/>
</dbReference>
<dbReference type="AlphaFoldDB" id="A0AAW8U323"/>
<organism evidence="2 3">
    <name type="scientific">Vagococcus carniphilus</name>
    <dbReference type="NCBI Taxonomy" id="218144"/>
    <lineage>
        <taxon>Bacteria</taxon>
        <taxon>Bacillati</taxon>
        <taxon>Bacillota</taxon>
        <taxon>Bacilli</taxon>
        <taxon>Lactobacillales</taxon>
        <taxon>Enterococcaceae</taxon>
        <taxon>Vagococcus</taxon>
    </lineage>
</organism>
<protein>
    <recommendedName>
        <fullName evidence="1">DUF6998 domain-containing protein</fullName>
    </recommendedName>
</protein>
<evidence type="ECO:0000313" key="2">
    <source>
        <dbReference type="EMBL" id="MDT2832702.1"/>
    </source>
</evidence>
<comment type="caution">
    <text evidence="2">The sequence shown here is derived from an EMBL/GenBank/DDBJ whole genome shotgun (WGS) entry which is preliminary data.</text>
</comment>
<evidence type="ECO:0000259" key="1">
    <source>
        <dbReference type="Pfam" id="PF22522"/>
    </source>
</evidence>
<sequence>MNNKDIERIKQELASIPLVDELTYYENPCLVILDAVMSRSRVYETTVVPRLNYFKTNYPEINTLDMLINTINKVGSENFASKFLNYQFADIGKVILDTAMLFNINKNNFEDLEGMKYFASTPNFYKEIKKVNGIGIATARYLAILLGIDTVKPDIHIIRFISQTIDRKVSEEEAVDLLTRTAKEMDESVARIDNSIWQFMSNPNNQLEKEKTGLMANSEPIEVRVNKMTLFDIRKSLEEYQAMFKREIQRNVPIGELTHLTGRIGELYVADKVKGTMAFDTNQKGFDVFSNDDKRISVKTTSSSSGSHQFFFNANTIEFVDEVFILKIDRDGEIQELFYDSVDNARKLMVDRGKLAISRSKLSNLEKYLTDKVDISKEIIGQNTSILSMDYHDFEIKDMNFRLFINGNVIRVEENGVLIKSVKPKLREICGLLGIEVTYPGSGSDPTTNNSYARKIVKKISNSSTH</sequence>
<dbReference type="Proteomes" id="UP001268577">
    <property type="component" value="Unassembled WGS sequence"/>
</dbReference>
<evidence type="ECO:0000313" key="3">
    <source>
        <dbReference type="Proteomes" id="UP001268577"/>
    </source>
</evidence>